<dbReference type="PANTHER" id="PTHR38248">
    <property type="entry name" value="FUNK1 6"/>
    <property type="match status" value="1"/>
</dbReference>
<feature type="domain" description="Fungal-type protein kinase" evidence="2">
    <location>
        <begin position="16"/>
        <end position="441"/>
    </location>
</feature>
<gene>
    <name evidence="3" type="ORF">B0H15DRAFT_150986</name>
</gene>
<dbReference type="InterPro" id="IPR011009">
    <property type="entry name" value="Kinase-like_dom_sf"/>
</dbReference>
<dbReference type="SUPFAM" id="SSF56112">
    <property type="entry name" value="Protein kinase-like (PK-like)"/>
    <property type="match status" value="1"/>
</dbReference>
<feature type="region of interest" description="Disordered" evidence="1">
    <location>
        <begin position="259"/>
        <end position="279"/>
    </location>
</feature>
<dbReference type="InterPro" id="IPR040976">
    <property type="entry name" value="Pkinase_fungal"/>
</dbReference>
<comment type="caution">
    <text evidence="3">The sequence shown here is derived from an EMBL/GenBank/DDBJ whole genome shotgun (WGS) entry which is preliminary data.</text>
</comment>
<keyword evidence="4" id="KW-1185">Reference proteome</keyword>
<feature type="compositionally biased region" description="Polar residues" evidence="1">
    <location>
        <begin position="617"/>
        <end position="633"/>
    </location>
</feature>
<dbReference type="Pfam" id="PF17667">
    <property type="entry name" value="Pkinase_fungal"/>
    <property type="match status" value="1"/>
</dbReference>
<protein>
    <recommendedName>
        <fullName evidence="2">Fungal-type protein kinase domain-containing protein</fullName>
    </recommendedName>
</protein>
<sequence length="656" mass="73053">MTDQDFLESLLPEFRNDSWFAIALAAELKKVSSLATALDNVRKTLRSARHMLMNDPARRHVFALTIEDAVTRIWFMSRSQIIASEQFNFLSSPRELIRAISTFSFARPEQLGFDSTVSQFKDTDNRIQYKFYLKGVAYHTIRPLADYRADSIRGRATRVWLVHPEGQPDVHYVLKDVWMPSSDSLTEGDQLRLLHKHLASIVVPAGTRHPSEYFLDVVDDGYVTLAEGADDNTQFAMGGKAVPAAGECVPLVGISKAQTGGQASSSRQTGKGSETLRFTNSGLPAAPPLPIRTASQRKYFAPRSHYRIIFRQIGISIFHLTTLGEVMTLLADVIAALKILSDLGYVHRDISPGNICAVDGRGKVFDLEFLKAFRDEGVVPGLGQDIHAGPREEKTGSALFAAAEVERNVYCFNTPADRVARPVFRHNPLHDLESTLWIAIHTLVCRTTDPEGNLTPAQTEAWKTFFGQASADRRWDRRMFIQDGHFADEEFPEAFASLVKIILDAKDALYREGYMKFEATCALKDLDVNFMLQKFFDLYTDVANQSRDVRFFVAPMDNDCGIESTPAPDSNHGKRRRDTDHSDDDSAGNDDILPITVVSRAPAKRPKRANTAVLTAGPSQSRVLRSATKSQPPYINGTRRSARLAGSKLTGKKLVV</sequence>
<proteinExistence type="predicted"/>
<dbReference type="Proteomes" id="UP001222325">
    <property type="component" value="Unassembled WGS sequence"/>
</dbReference>
<dbReference type="Gene3D" id="1.10.510.10">
    <property type="entry name" value="Transferase(Phosphotransferase) domain 1"/>
    <property type="match status" value="1"/>
</dbReference>
<evidence type="ECO:0000313" key="3">
    <source>
        <dbReference type="EMBL" id="KAJ7094044.1"/>
    </source>
</evidence>
<name>A0AAD6U9F2_9AGAR</name>
<dbReference type="PANTHER" id="PTHR38248:SF2">
    <property type="entry name" value="FUNK1 11"/>
    <property type="match status" value="1"/>
</dbReference>
<dbReference type="EMBL" id="JARJCN010000015">
    <property type="protein sequence ID" value="KAJ7094044.1"/>
    <property type="molecule type" value="Genomic_DNA"/>
</dbReference>
<dbReference type="AlphaFoldDB" id="A0AAD6U9F2"/>
<evidence type="ECO:0000313" key="4">
    <source>
        <dbReference type="Proteomes" id="UP001222325"/>
    </source>
</evidence>
<reference evidence="3" key="1">
    <citation type="submission" date="2023-03" db="EMBL/GenBank/DDBJ databases">
        <title>Massive genome expansion in bonnet fungi (Mycena s.s.) driven by repeated elements and novel gene families across ecological guilds.</title>
        <authorList>
            <consortium name="Lawrence Berkeley National Laboratory"/>
            <person name="Harder C.B."/>
            <person name="Miyauchi S."/>
            <person name="Viragh M."/>
            <person name="Kuo A."/>
            <person name="Thoen E."/>
            <person name="Andreopoulos B."/>
            <person name="Lu D."/>
            <person name="Skrede I."/>
            <person name="Drula E."/>
            <person name="Henrissat B."/>
            <person name="Morin E."/>
            <person name="Kohler A."/>
            <person name="Barry K."/>
            <person name="LaButti K."/>
            <person name="Morin E."/>
            <person name="Salamov A."/>
            <person name="Lipzen A."/>
            <person name="Mereny Z."/>
            <person name="Hegedus B."/>
            <person name="Baldrian P."/>
            <person name="Stursova M."/>
            <person name="Weitz H."/>
            <person name="Taylor A."/>
            <person name="Grigoriev I.V."/>
            <person name="Nagy L.G."/>
            <person name="Martin F."/>
            <person name="Kauserud H."/>
        </authorList>
    </citation>
    <scope>NUCLEOTIDE SEQUENCE</scope>
    <source>
        <strain evidence="3">CBHHK173m</strain>
    </source>
</reference>
<evidence type="ECO:0000256" key="1">
    <source>
        <dbReference type="SAM" id="MobiDB-lite"/>
    </source>
</evidence>
<evidence type="ECO:0000259" key="2">
    <source>
        <dbReference type="Pfam" id="PF17667"/>
    </source>
</evidence>
<feature type="region of interest" description="Disordered" evidence="1">
    <location>
        <begin position="562"/>
        <end position="638"/>
    </location>
</feature>
<accession>A0AAD6U9F2</accession>
<organism evidence="3 4">
    <name type="scientific">Mycena belliarum</name>
    <dbReference type="NCBI Taxonomy" id="1033014"/>
    <lineage>
        <taxon>Eukaryota</taxon>
        <taxon>Fungi</taxon>
        <taxon>Dikarya</taxon>
        <taxon>Basidiomycota</taxon>
        <taxon>Agaricomycotina</taxon>
        <taxon>Agaricomycetes</taxon>
        <taxon>Agaricomycetidae</taxon>
        <taxon>Agaricales</taxon>
        <taxon>Marasmiineae</taxon>
        <taxon>Mycenaceae</taxon>
        <taxon>Mycena</taxon>
    </lineage>
</organism>